<dbReference type="InterPro" id="IPR019734">
    <property type="entry name" value="TPR_rpt"/>
</dbReference>
<evidence type="ECO:0000313" key="3">
    <source>
        <dbReference type="EMBL" id="MBI4727157.1"/>
    </source>
</evidence>
<gene>
    <name evidence="3" type="ORF">HY768_08050</name>
</gene>
<accession>A0A933MIJ2</accession>
<feature type="domain" description="SPOR" evidence="2">
    <location>
        <begin position="274"/>
        <end position="353"/>
    </location>
</feature>
<evidence type="ECO:0000259" key="2">
    <source>
        <dbReference type="PROSITE" id="PS51724"/>
    </source>
</evidence>
<evidence type="ECO:0000313" key="4">
    <source>
        <dbReference type="Proteomes" id="UP000736328"/>
    </source>
</evidence>
<feature type="repeat" description="TPR" evidence="1">
    <location>
        <begin position="43"/>
        <end position="76"/>
    </location>
</feature>
<dbReference type="Pfam" id="PF13174">
    <property type="entry name" value="TPR_6"/>
    <property type="match status" value="2"/>
</dbReference>
<dbReference type="PROSITE" id="PS50005">
    <property type="entry name" value="TPR"/>
    <property type="match status" value="1"/>
</dbReference>
<dbReference type="EMBL" id="JACQXR010000106">
    <property type="protein sequence ID" value="MBI4727157.1"/>
    <property type="molecule type" value="Genomic_DNA"/>
</dbReference>
<comment type="caution">
    <text evidence="3">The sequence shown here is derived from an EMBL/GenBank/DDBJ whole genome shotgun (WGS) entry which is preliminary data.</text>
</comment>
<dbReference type="Proteomes" id="UP000736328">
    <property type="component" value="Unassembled WGS sequence"/>
</dbReference>
<dbReference type="Gene3D" id="1.25.40.10">
    <property type="entry name" value="Tetratricopeptide repeat domain"/>
    <property type="match status" value="2"/>
</dbReference>
<protein>
    <submittedName>
        <fullName evidence="3">Tetratricopeptide repeat protein</fullName>
    </submittedName>
</protein>
<evidence type="ECO:0000256" key="1">
    <source>
        <dbReference type="PROSITE-ProRule" id="PRU00339"/>
    </source>
</evidence>
<dbReference type="InterPro" id="IPR036680">
    <property type="entry name" value="SPOR-like_sf"/>
</dbReference>
<sequence>MQNTKYKIKNHYRPHFHLKSVKGFLFALLLLLFGTSSLWAITEEEEYNIAWQYCQSGKYPQAVEAYQKFLKHHPRGKLLAEAHFTLARIENSGTNAFAHYQFIIDNYPAHALAPQAAFATAQYCQNAGAYPEAKVRYLFTYSRYAQTPPGSESLYRLSLMALAGDSLTQAASYAQAFVQQYPQNFRGAAISRSLADCWRLKADSAQANFYWRQIMELYPESYEAGEAREQLLADIEGSPEALDDSLSRILPAPKTVTPVIKSPPVKMTQLNPKPAAGKKYYLQIGVYREKSVMTDWKKRLEKQDHQCRVDSSGSKNNCSYRLYAGPYDGKEEALKISQKLLISNRLKTMLVQK</sequence>
<reference evidence="3" key="1">
    <citation type="submission" date="2020-07" db="EMBL/GenBank/DDBJ databases">
        <title>Huge and variable diversity of episymbiotic CPR bacteria and DPANN archaea in groundwater ecosystems.</title>
        <authorList>
            <person name="He C.Y."/>
            <person name="Keren R."/>
            <person name="Whittaker M."/>
            <person name="Farag I.F."/>
            <person name="Doudna J."/>
            <person name="Cate J.H.D."/>
            <person name="Banfield J.F."/>
        </authorList>
    </citation>
    <scope>NUCLEOTIDE SEQUENCE</scope>
    <source>
        <strain evidence="3">NC_groundwater_1520_Pr4_B-0.1um_53_5</strain>
    </source>
</reference>
<dbReference type="GO" id="GO:0042834">
    <property type="term" value="F:peptidoglycan binding"/>
    <property type="evidence" value="ECO:0007669"/>
    <property type="project" value="InterPro"/>
</dbReference>
<dbReference type="Gene3D" id="3.30.70.1070">
    <property type="entry name" value="Sporulation related repeat"/>
    <property type="match status" value="1"/>
</dbReference>
<dbReference type="AlphaFoldDB" id="A0A933MIJ2"/>
<dbReference type="InterPro" id="IPR011990">
    <property type="entry name" value="TPR-like_helical_dom_sf"/>
</dbReference>
<dbReference type="Pfam" id="PF05036">
    <property type="entry name" value="SPOR"/>
    <property type="match status" value="1"/>
</dbReference>
<keyword evidence="1" id="KW-0802">TPR repeat</keyword>
<proteinExistence type="predicted"/>
<dbReference type="SUPFAM" id="SSF48452">
    <property type="entry name" value="TPR-like"/>
    <property type="match status" value="1"/>
</dbReference>
<dbReference type="InterPro" id="IPR007730">
    <property type="entry name" value="SPOR-like_dom"/>
</dbReference>
<dbReference type="PROSITE" id="PS51724">
    <property type="entry name" value="SPOR"/>
    <property type="match status" value="1"/>
</dbReference>
<organism evidence="3 4">
    <name type="scientific">candidate division TA06 bacterium</name>
    <dbReference type="NCBI Taxonomy" id="2250710"/>
    <lineage>
        <taxon>Bacteria</taxon>
        <taxon>Bacteria division TA06</taxon>
    </lineage>
</organism>
<name>A0A933MIJ2_UNCT6</name>
<dbReference type="SUPFAM" id="SSF110997">
    <property type="entry name" value="Sporulation related repeat"/>
    <property type="match status" value="1"/>
</dbReference>